<keyword evidence="2" id="KW-1185">Reference proteome</keyword>
<dbReference type="STRING" id="1050174.CEPID_02825"/>
<dbReference type="KEGG" id="cei:CEPID_02825"/>
<proteinExistence type="predicted"/>
<sequence>MRLYRATLGFGAMIATLILMIAACSRAGSNSSLHPATDEVAYVGVVSLTNSKISKPNRLVRIDKAGNLTTVAEIGNTYFPSVEPVQDGFSVPGTNSIEIFSKSLDKIRSLELKNTDAATETRSTSSPSGSFAAYVFNESDGGQNNPEKNVVVFTNGTSVTEVVNEHYTSALTVCDDGKTRWLENVQDGGTEAQGRSGFVNVVTLENGVVRKDRIPHTFKQLPDGPNKLPCRDSPMYLQSRNAFYTFSEAASGFHLISEIPAPQMPTELSARLSDSDGEKFTVVGTDLTVSQFAIATGEPIFKSQPVEDLRGVVAARIFDSGIHLVSRPKSKKGQHAIQVFDNSSRQLKSESIPLRPIDDTQIGVNPKEGFYMITSIYPVSPM</sequence>
<dbReference type="PATRIC" id="fig|1050174.4.peg.573"/>
<accession>A0A0G3GPE2</accession>
<name>A0A0G3GPE2_9CORY</name>
<gene>
    <name evidence="1" type="ORF">CEPID_02825</name>
</gene>
<evidence type="ECO:0000313" key="2">
    <source>
        <dbReference type="Proteomes" id="UP000035368"/>
    </source>
</evidence>
<organism evidence="1 2">
    <name type="scientific">Corynebacterium epidermidicanis</name>
    <dbReference type="NCBI Taxonomy" id="1050174"/>
    <lineage>
        <taxon>Bacteria</taxon>
        <taxon>Bacillati</taxon>
        <taxon>Actinomycetota</taxon>
        <taxon>Actinomycetes</taxon>
        <taxon>Mycobacteriales</taxon>
        <taxon>Corynebacteriaceae</taxon>
        <taxon>Corynebacterium</taxon>
    </lineage>
</organism>
<protein>
    <submittedName>
        <fullName evidence="1">Uncharacterized protein</fullName>
    </submittedName>
</protein>
<evidence type="ECO:0000313" key="1">
    <source>
        <dbReference type="EMBL" id="AKK02445.1"/>
    </source>
</evidence>
<dbReference type="PROSITE" id="PS51257">
    <property type="entry name" value="PROKAR_LIPOPROTEIN"/>
    <property type="match status" value="1"/>
</dbReference>
<dbReference type="Proteomes" id="UP000035368">
    <property type="component" value="Chromosome"/>
</dbReference>
<dbReference type="EMBL" id="CP011541">
    <property type="protein sequence ID" value="AKK02445.1"/>
    <property type="molecule type" value="Genomic_DNA"/>
</dbReference>
<reference evidence="1 2" key="1">
    <citation type="submission" date="2015-05" db="EMBL/GenBank/DDBJ databases">
        <title>Complete genome sequence of Corynebacterium epidermidicanis DSM 45586, isolated from the skin of a dog suffering from pruritus.</title>
        <authorList>
            <person name="Ruckert C."/>
            <person name="Albersmeier A."/>
            <person name="Winkler A."/>
            <person name="Tauch A."/>
        </authorList>
    </citation>
    <scope>NUCLEOTIDE SEQUENCE [LARGE SCALE GENOMIC DNA]</scope>
    <source>
        <strain evidence="1 2">DSM 45586</strain>
    </source>
</reference>
<dbReference type="AlphaFoldDB" id="A0A0G3GPE2"/>